<feature type="region of interest" description="Disordered" evidence="1">
    <location>
        <begin position="1"/>
        <end position="20"/>
    </location>
</feature>
<evidence type="ECO:0000313" key="3">
    <source>
        <dbReference type="Proteomes" id="UP000182719"/>
    </source>
</evidence>
<protein>
    <recommendedName>
        <fullName evidence="4">PRC-barrel domain-containing protein</fullName>
    </recommendedName>
</protein>
<organism evidence="2 3">
    <name type="scientific">Stigmatella aurantiaca</name>
    <dbReference type="NCBI Taxonomy" id="41"/>
    <lineage>
        <taxon>Bacteria</taxon>
        <taxon>Pseudomonadati</taxon>
        <taxon>Myxococcota</taxon>
        <taxon>Myxococcia</taxon>
        <taxon>Myxococcales</taxon>
        <taxon>Cystobacterineae</taxon>
        <taxon>Archangiaceae</taxon>
        <taxon>Stigmatella</taxon>
    </lineage>
</organism>
<evidence type="ECO:0000313" key="2">
    <source>
        <dbReference type="EMBL" id="SEL31464.1"/>
    </source>
</evidence>
<dbReference type="AlphaFoldDB" id="A0A1H7P7M4"/>
<sequence length="104" mass="11452">MAWTDSPLERRSIQSGMRVQTEDGSRLGRVRVIGREALYVRPWRFSRREFKVPLDRVTRVTGRGVIVAGGSPAPIHPAGQASHHEVVTHIHPLAEPSVTGQAPA</sequence>
<dbReference type="Proteomes" id="UP000182719">
    <property type="component" value="Unassembled WGS sequence"/>
</dbReference>
<keyword evidence="3" id="KW-1185">Reference proteome</keyword>
<proteinExistence type="predicted"/>
<evidence type="ECO:0000256" key="1">
    <source>
        <dbReference type="SAM" id="MobiDB-lite"/>
    </source>
</evidence>
<evidence type="ECO:0008006" key="4">
    <source>
        <dbReference type="Google" id="ProtNLM"/>
    </source>
</evidence>
<reference evidence="3" key="1">
    <citation type="submission" date="2016-10" db="EMBL/GenBank/DDBJ databases">
        <authorList>
            <person name="Varghese N."/>
            <person name="Submissions S."/>
        </authorList>
    </citation>
    <scope>NUCLEOTIDE SEQUENCE [LARGE SCALE GENOMIC DNA]</scope>
    <source>
        <strain evidence="3">DSM 17044</strain>
    </source>
</reference>
<gene>
    <name evidence="2" type="ORF">SAMN05444354_105194</name>
</gene>
<accession>A0A1H7P7M4</accession>
<name>A0A1H7P7M4_STIAU</name>
<dbReference type="OrthoDB" id="5382881at2"/>
<dbReference type="RefSeq" id="WP_075006521.1">
    <property type="nucleotide sequence ID" value="NZ_FOAP01000005.1"/>
</dbReference>
<dbReference type="EMBL" id="FOAP01000005">
    <property type="protein sequence ID" value="SEL31464.1"/>
    <property type="molecule type" value="Genomic_DNA"/>
</dbReference>